<feature type="region of interest" description="Disordered" evidence="3">
    <location>
        <begin position="113"/>
        <end position="136"/>
    </location>
</feature>
<feature type="compositionally biased region" description="Polar residues" evidence="3">
    <location>
        <begin position="893"/>
        <end position="903"/>
    </location>
</feature>
<feature type="region of interest" description="Disordered" evidence="3">
    <location>
        <begin position="883"/>
        <end position="971"/>
    </location>
</feature>
<reference evidence="5 6" key="1">
    <citation type="submission" date="2019-02" db="EMBL/GenBank/DDBJ databases">
        <title>Genome sequencing of the rare red list fungi Phellinidium pouzarii.</title>
        <authorList>
            <person name="Buettner E."/>
            <person name="Kellner H."/>
        </authorList>
    </citation>
    <scope>NUCLEOTIDE SEQUENCE [LARGE SCALE GENOMIC DNA]</scope>
    <source>
        <strain evidence="5 6">DSM 108285</strain>
    </source>
</reference>
<feature type="compositionally biased region" description="Polar residues" evidence="3">
    <location>
        <begin position="38"/>
        <end position="57"/>
    </location>
</feature>
<feature type="compositionally biased region" description="Low complexity" evidence="3">
    <location>
        <begin position="947"/>
        <end position="971"/>
    </location>
</feature>
<organism evidence="5 6">
    <name type="scientific">Phellinidium pouzarii</name>
    <dbReference type="NCBI Taxonomy" id="167371"/>
    <lineage>
        <taxon>Eukaryota</taxon>
        <taxon>Fungi</taxon>
        <taxon>Dikarya</taxon>
        <taxon>Basidiomycota</taxon>
        <taxon>Agaricomycotina</taxon>
        <taxon>Agaricomycetes</taxon>
        <taxon>Hymenochaetales</taxon>
        <taxon>Hymenochaetaceae</taxon>
        <taxon>Phellinidium</taxon>
    </lineage>
</organism>
<dbReference type="InterPro" id="IPR004821">
    <property type="entry name" value="Cyt_trans-like"/>
</dbReference>
<feature type="compositionally biased region" description="Basic and acidic residues" evidence="3">
    <location>
        <begin position="1639"/>
        <end position="1653"/>
    </location>
</feature>
<keyword evidence="2" id="KW-0175">Coiled coil</keyword>
<feature type="region of interest" description="Disordered" evidence="3">
    <location>
        <begin position="764"/>
        <end position="805"/>
    </location>
</feature>
<evidence type="ECO:0000313" key="5">
    <source>
        <dbReference type="EMBL" id="THH07577.1"/>
    </source>
</evidence>
<feature type="region of interest" description="Disordered" evidence="3">
    <location>
        <begin position="1212"/>
        <end position="1235"/>
    </location>
</feature>
<dbReference type="Pfam" id="PF01467">
    <property type="entry name" value="CTP_transf_like"/>
    <property type="match status" value="1"/>
</dbReference>
<gene>
    <name evidence="5" type="ORF">EW145_g3289</name>
</gene>
<dbReference type="OrthoDB" id="2593174at2759"/>
<evidence type="ECO:0000259" key="4">
    <source>
        <dbReference type="Pfam" id="PF01467"/>
    </source>
</evidence>
<dbReference type="GO" id="GO:0004105">
    <property type="term" value="F:choline-phosphate cytidylyltransferase activity"/>
    <property type="evidence" value="ECO:0007669"/>
    <property type="project" value="UniProtKB-EC"/>
</dbReference>
<dbReference type="Proteomes" id="UP000308199">
    <property type="component" value="Unassembled WGS sequence"/>
</dbReference>
<feature type="compositionally biased region" description="Polar residues" evidence="3">
    <location>
        <begin position="625"/>
        <end position="635"/>
    </location>
</feature>
<dbReference type="EMBL" id="SGPK01000136">
    <property type="protein sequence ID" value="THH07577.1"/>
    <property type="molecule type" value="Genomic_DNA"/>
</dbReference>
<feature type="region of interest" description="Disordered" evidence="3">
    <location>
        <begin position="336"/>
        <end position="372"/>
    </location>
</feature>
<sequence length="1661" mass="182885">MLHTKRSIGGGKHSTPIDSPAYDASEEDNDPMTDDGASITSLSSYRNQHIPTSPLAQTRSATTAGGGRSGSSRVRHGHLAGVISDDSGIDSPTYDGDIETSSSIRTVHNAHTHLGSSRLSGSSTSTLTSPTSASFPPASIELPEVHEQAATPSIPITETIPHYIADEPAPVPVAAAEFDPAKLTVQDIQEFVRKAIDGGLTERGVRRTYRINTPPVGRPVRIYADGVYDLFHFGCEAVRHCRWVDEVVQDAPWVINADFLDKWQIDYVAHDEDPYASSGHDDVYAFAKSQGKFLPTRRTPGVSTSELLERIVSGYRKREFDSKLVKIGHAELKAEGSDFDDSPAATRPPSRARIHKGASVKSALEMSAGDGPSTRLSRVVCFSSTIHDTPDIPQLAIGGPSLLAIVTTEDCCSTEKHRSMWTKISNALKRNDGDASTAPPLDQTPSAVMSKPELEPASGAGPAHTLSPPSSPSKQGKRGLFRRASRIYQEKDNVSTLSLAKRVKSSLHINTNMNDSNFSLSSPTGQDFPPQPVFGSVRSLFKDRRPSAMQMQAAMDGLDDARNKQSFEGLRPSSPIPSSMPPPMTPIDPQRQFGSVRSILRDKNTPGSGQNVRFFSRDAYHVISPDTSVNNSSGDPTDPSFIQHINESTPGRGSVSPNADLSKYHSANASPNIFSPATAPPDVALLDGSPEASSTPFVTPSQGMTRQSMTSLLMPTSPPQLSGSFDLSAAHEHGVHPIPEDEEGGLQNGVEEIDKIVRNSVDGRSPIFRSPINSETGHRVSSHSTVSSMSIETPNSINDGSDKSIRRKSDEVMLQSLADEGEKHPLLPRSASSLGVYKVFKRESIAVAENRAPLDFPMASAVSSRARALSERVFSRPLLEDSKGELQDKKQNLSEADINNNLVTDLMPSKPRATEPPDPFRADASNYYNPDAGFPNSPPKPSHTRSDSGVSGTSSRSASGASYQSSQSQSSVTIAHNIGSVMRSNGEDDMVLALRTQLAFHQELSSQYELDLSARDEHVNLLNQKVKGYEEEAEKRTKIMRGMRRKVQELERAYRSLEEQVDESRRESFERSILDEASGEALKQLQRQVHDLEKDKGDIERREQEAIKENEQLKEELRRREDAFEEVNSQMEVMRSADHSVNKGMEDVRLLVIKGEQEAAHEAERHLAAELAWEEERAHLLKQLEQMNTLGEQVIAKEAEIDVLRQEVESQWGNTEGSNKRIGELKKERQETEREREHLKNEITNLEARISEMEVEWTDSENRRADIGAELSEVWATREEIEKERDQLREENEHERLQLDNIRHVLQSLEAQTAALEEERQFAIDNANRLEQNVQKRDAELSAYSQKLSAKEQEMDGLRDELSSLRREHSRLQSEWTRTFSDVDAREAEIQKQLEESIRAQTEAQMESSGLKELVESLQDEVEKLRRQVHILKQESADQEVKLLQMERQHEQDNEDKLGLNIALDSKQQELELLKRRIGVRGTGGATPAAPVRTGTRRDSAAFKTPVPTRPGSSLSDIGWRPPSSLSDTGSKSGKLTDDTPVARTAFGKTTRVNFSAAPPTTVKKARLSESSINVPLARRPRPSEPISVAMKPSATRTSSVRPGAAPTQHRRVVSSASLSSRSALMKSGSMSDASSAMSDKENATPKPADTRRMSTQPVPA</sequence>
<name>A0A4S4L866_9AGAM</name>
<feature type="region of interest" description="Disordered" evidence="3">
    <location>
        <begin position="625"/>
        <end position="664"/>
    </location>
</feature>
<comment type="caution">
    <text evidence="5">The sequence shown here is derived from an EMBL/GenBank/DDBJ whole genome shotgun (WGS) entry which is preliminary data.</text>
</comment>
<evidence type="ECO:0000256" key="1">
    <source>
        <dbReference type="ARBA" id="ARBA00026101"/>
    </source>
</evidence>
<accession>A0A4S4L866</accession>
<feature type="coiled-coil region" evidence="2">
    <location>
        <begin position="1408"/>
        <end position="1477"/>
    </location>
</feature>
<dbReference type="GO" id="GO:0031210">
    <property type="term" value="F:phosphatidylcholine binding"/>
    <property type="evidence" value="ECO:0007669"/>
    <property type="project" value="TreeGrafter"/>
</dbReference>
<dbReference type="Gene3D" id="3.40.50.620">
    <property type="entry name" value="HUPs"/>
    <property type="match status" value="1"/>
</dbReference>
<dbReference type="PANTHER" id="PTHR10739">
    <property type="entry name" value="CYTIDYLYLTRANSFERASE"/>
    <property type="match status" value="1"/>
</dbReference>
<feature type="region of interest" description="Disordered" evidence="3">
    <location>
        <begin position="430"/>
        <end position="479"/>
    </location>
</feature>
<evidence type="ECO:0000256" key="3">
    <source>
        <dbReference type="SAM" id="MobiDB-lite"/>
    </source>
</evidence>
<feature type="domain" description="Cytidyltransferase-like" evidence="4">
    <location>
        <begin position="235"/>
        <end position="309"/>
    </location>
</feature>
<feature type="coiled-coil region" evidence="2">
    <location>
        <begin position="1040"/>
        <end position="1130"/>
    </location>
</feature>
<feature type="compositionally biased region" description="Low complexity" evidence="3">
    <location>
        <begin position="114"/>
        <end position="136"/>
    </location>
</feature>
<proteinExistence type="predicted"/>
<protein>
    <recommendedName>
        <fullName evidence="1">choline-phosphate cytidylyltransferase</fullName>
        <ecNumber evidence="1">2.7.7.15</ecNumber>
    </recommendedName>
</protein>
<dbReference type="PANTHER" id="PTHR10739:SF13">
    <property type="entry name" value="CHOLINE-PHOSPHATE CYTIDYLYLTRANSFERASE"/>
    <property type="match status" value="1"/>
</dbReference>
<evidence type="ECO:0000256" key="2">
    <source>
        <dbReference type="SAM" id="Coils"/>
    </source>
</evidence>
<feature type="compositionally biased region" description="Basic and acidic residues" evidence="3">
    <location>
        <begin position="912"/>
        <end position="921"/>
    </location>
</feature>
<dbReference type="EC" id="2.7.7.15" evidence="1"/>
<feature type="compositionally biased region" description="Basic and acidic residues" evidence="3">
    <location>
        <begin position="1218"/>
        <end position="1235"/>
    </location>
</feature>
<feature type="region of interest" description="Disordered" evidence="3">
    <location>
        <begin position="1482"/>
        <end position="1540"/>
    </location>
</feature>
<feature type="region of interest" description="Disordered" evidence="3">
    <location>
        <begin position="1"/>
        <end position="75"/>
    </location>
</feature>
<keyword evidence="6" id="KW-1185">Reference proteome</keyword>
<feature type="region of interest" description="Disordered" evidence="3">
    <location>
        <begin position="1577"/>
        <end position="1661"/>
    </location>
</feature>
<feature type="compositionally biased region" description="Basic and acidic residues" evidence="3">
    <location>
        <begin position="883"/>
        <end position="892"/>
    </location>
</feature>
<dbReference type="InterPro" id="IPR045049">
    <property type="entry name" value="Pcy1-like"/>
</dbReference>
<dbReference type="Gene3D" id="1.10.287.1490">
    <property type="match status" value="1"/>
</dbReference>
<evidence type="ECO:0000313" key="6">
    <source>
        <dbReference type="Proteomes" id="UP000308199"/>
    </source>
</evidence>
<dbReference type="InterPro" id="IPR014729">
    <property type="entry name" value="Rossmann-like_a/b/a_fold"/>
</dbReference>
<feature type="compositionally biased region" description="Polar residues" evidence="3">
    <location>
        <begin position="691"/>
        <end position="706"/>
    </location>
</feature>
<feature type="region of interest" description="Disordered" evidence="3">
    <location>
        <begin position="680"/>
        <end position="706"/>
    </location>
</feature>
<feature type="compositionally biased region" description="Polar residues" evidence="3">
    <location>
        <begin position="1524"/>
        <end position="1534"/>
    </location>
</feature>
<feature type="compositionally biased region" description="Acidic residues" evidence="3">
    <location>
        <begin position="24"/>
        <end position="33"/>
    </location>
</feature>
<feature type="compositionally biased region" description="Low complexity" evidence="3">
    <location>
        <begin position="1614"/>
        <end position="1638"/>
    </location>
</feature>
<feature type="compositionally biased region" description="Polar residues" evidence="3">
    <location>
        <begin position="643"/>
        <end position="664"/>
    </location>
</feature>
<dbReference type="SUPFAM" id="SSF52374">
    <property type="entry name" value="Nucleotidylyl transferase"/>
    <property type="match status" value="1"/>
</dbReference>